<evidence type="ECO:0000256" key="2">
    <source>
        <dbReference type="ARBA" id="ARBA00022694"/>
    </source>
</evidence>
<comment type="similarity">
    <text evidence="7">Belongs to the RnpA family.</text>
</comment>
<evidence type="ECO:0000313" key="9">
    <source>
        <dbReference type="EMBL" id="ONM43025.1"/>
    </source>
</evidence>
<organism evidence="9 10">
    <name type="scientific">Halopseudomonas pachastrellae</name>
    <dbReference type="NCBI Taxonomy" id="254161"/>
    <lineage>
        <taxon>Bacteria</taxon>
        <taxon>Pseudomonadati</taxon>
        <taxon>Pseudomonadota</taxon>
        <taxon>Gammaproteobacteria</taxon>
        <taxon>Pseudomonadales</taxon>
        <taxon>Pseudomonadaceae</taxon>
        <taxon>Halopseudomonas</taxon>
    </lineage>
</organism>
<evidence type="ECO:0000256" key="3">
    <source>
        <dbReference type="ARBA" id="ARBA00022722"/>
    </source>
</evidence>
<dbReference type="GO" id="GO:0030677">
    <property type="term" value="C:ribonuclease P complex"/>
    <property type="evidence" value="ECO:0007669"/>
    <property type="project" value="TreeGrafter"/>
</dbReference>
<evidence type="ECO:0000256" key="6">
    <source>
        <dbReference type="ARBA" id="ARBA00022884"/>
    </source>
</evidence>
<dbReference type="OrthoDB" id="9796422at2"/>
<evidence type="ECO:0000313" key="10">
    <source>
        <dbReference type="Proteomes" id="UP000242847"/>
    </source>
</evidence>
<dbReference type="Pfam" id="PF00825">
    <property type="entry name" value="Ribonuclease_P"/>
    <property type="match status" value="1"/>
</dbReference>
<keyword evidence="4 7" id="KW-0255">Endonuclease</keyword>
<comment type="subunit">
    <text evidence="7">Consists of a catalytic RNA component (M1 or rnpB) and a protein subunit.</text>
</comment>
<dbReference type="SUPFAM" id="SSF54211">
    <property type="entry name" value="Ribosomal protein S5 domain 2-like"/>
    <property type="match status" value="1"/>
</dbReference>
<keyword evidence="3 7" id="KW-0540">Nuclease</keyword>
<dbReference type="GO" id="GO:0042781">
    <property type="term" value="F:3'-tRNA processing endoribonuclease activity"/>
    <property type="evidence" value="ECO:0007669"/>
    <property type="project" value="TreeGrafter"/>
</dbReference>
<dbReference type="InterPro" id="IPR000100">
    <property type="entry name" value="RNase_P"/>
</dbReference>
<dbReference type="Proteomes" id="UP000242847">
    <property type="component" value="Unassembled WGS sequence"/>
</dbReference>
<evidence type="ECO:0000256" key="5">
    <source>
        <dbReference type="ARBA" id="ARBA00022801"/>
    </source>
</evidence>
<protein>
    <recommendedName>
        <fullName evidence="7 8">Ribonuclease P protein component</fullName>
        <shortName evidence="7">RNase P protein</shortName>
        <shortName evidence="7">RNaseP protein</shortName>
        <ecNumber evidence="7 8">3.1.26.5</ecNumber>
    </recommendedName>
    <alternativeName>
        <fullName evidence="7">Protein C5</fullName>
    </alternativeName>
</protein>
<keyword evidence="5 7" id="KW-0378">Hydrolase</keyword>
<dbReference type="GO" id="GO:0000049">
    <property type="term" value="F:tRNA binding"/>
    <property type="evidence" value="ECO:0007669"/>
    <property type="project" value="UniProtKB-UniRule"/>
</dbReference>
<keyword evidence="6 7" id="KW-0694">RNA-binding</keyword>
<dbReference type="AlphaFoldDB" id="A0A1S8DC62"/>
<comment type="function">
    <text evidence="1 7">RNaseP catalyzes the removal of the 5'-leader sequence from pre-tRNA to produce the mature 5'-terminus. It can also cleave other RNA substrates such as 4.5S RNA. The protein component plays an auxiliary but essential role in vivo by binding to the 5'-leader sequence and broadening the substrate specificity of the ribozyme.</text>
</comment>
<keyword evidence="10" id="KW-1185">Reference proteome</keyword>
<evidence type="ECO:0000256" key="7">
    <source>
        <dbReference type="HAMAP-Rule" id="MF_00227"/>
    </source>
</evidence>
<dbReference type="PANTHER" id="PTHR33992">
    <property type="entry name" value="RIBONUCLEASE P PROTEIN COMPONENT"/>
    <property type="match status" value="1"/>
</dbReference>
<comment type="catalytic activity">
    <reaction evidence="7">
        <text>Endonucleolytic cleavage of RNA, removing 5'-extranucleotides from tRNA precursor.</text>
        <dbReference type="EC" id="3.1.26.5"/>
    </reaction>
</comment>
<accession>A0A1S8DC62</accession>
<proteinExistence type="inferred from homology"/>
<dbReference type="PROSITE" id="PS00648">
    <property type="entry name" value="RIBONUCLEASE_P"/>
    <property type="match status" value="1"/>
</dbReference>
<evidence type="ECO:0000256" key="8">
    <source>
        <dbReference type="NCBIfam" id="TIGR00188"/>
    </source>
</evidence>
<name>A0A1S8DC62_9GAMM</name>
<evidence type="ECO:0000256" key="4">
    <source>
        <dbReference type="ARBA" id="ARBA00022759"/>
    </source>
</evidence>
<dbReference type="GO" id="GO:0004526">
    <property type="term" value="F:ribonuclease P activity"/>
    <property type="evidence" value="ECO:0007669"/>
    <property type="project" value="UniProtKB-UniRule"/>
</dbReference>
<dbReference type="EMBL" id="MUBC01000038">
    <property type="protein sequence ID" value="ONM43025.1"/>
    <property type="molecule type" value="Genomic_DNA"/>
</dbReference>
<dbReference type="EC" id="3.1.26.5" evidence="7 8"/>
<sequence length="132" mass="14724">MVDLGFTPEHRLLTPAQFKRVFDGATCKASRPSLLLLARENSLGHARLGLVIAKKNVRRAVDRNKVKRIARESFRQHRAELGDLDIVVLARKGLGDLDNAALHALYQGMWRRLIKSAAKNRSRDPGPPSSHA</sequence>
<dbReference type="NCBIfam" id="TIGR00188">
    <property type="entry name" value="rnpA"/>
    <property type="match status" value="1"/>
</dbReference>
<dbReference type="RefSeq" id="WP_083728494.1">
    <property type="nucleotide sequence ID" value="NZ_FOUD01000003.1"/>
</dbReference>
<dbReference type="Gene3D" id="3.30.230.10">
    <property type="match status" value="1"/>
</dbReference>
<keyword evidence="2 7" id="KW-0819">tRNA processing</keyword>
<dbReference type="PANTHER" id="PTHR33992:SF1">
    <property type="entry name" value="RIBONUCLEASE P PROTEIN COMPONENT"/>
    <property type="match status" value="1"/>
</dbReference>
<reference evidence="9 10" key="1">
    <citation type="submission" date="2017-01" db="EMBL/GenBank/DDBJ databases">
        <title>Draft genome sequence of Pseudomonas pachastrellae type strain CCUG 46540T from a deep sea.</title>
        <authorList>
            <person name="Gomila M."/>
            <person name="Mulet M."/>
            <person name="Lalucat J."/>
            <person name="Garcia-Valdes E."/>
        </authorList>
    </citation>
    <scope>NUCLEOTIDE SEQUENCE [LARGE SCALE GENOMIC DNA]</scope>
    <source>
        <strain evidence="9 10">CCUG 46540</strain>
    </source>
</reference>
<dbReference type="InterPro" id="IPR020568">
    <property type="entry name" value="Ribosomal_Su5_D2-typ_SF"/>
</dbReference>
<dbReference type="HAMAP" id="MF_00227">
    <property type="entry name" value="RNase_P"/>
    <property type="match status" value="1"/>
</dbReference>
<comment type="caution">
    <text evidence="9">The sequence shown here is derived from an EMBL/GenBank/DDBJ whole genome shotgun (WGS) entry which is preliminary data.</text>
</comment>
<dbReference type="GO" id="GO:0001682">
    <property type="term" value="P:tRNA 5'-leader removal"/>
    <property type="evidence" value="ECO:0007669"/>
    <property type="project" value="UniProtKB-UniRule"/>
</dbReference>
<dbReference type="InterPro" id="IPR014721">
    <property type="entry name" value="Ribsml_uS5_D2-typ_fold_subgr"/>
</dbReference>
<evidence type="ECO:0000256" key="1">
    <source>
        <dbReference type="ARBA" id="ARBA00002663"/>
    </source>
</evidence>
<gene>
    <name evidence="7" type="primary">rnpA</name>
    <name evidence="9" type="ORF">BXT89_15005</name>
</gene>
<dbReference type="InterPro" id="IPR020539">
    <property type="entry name" value="RNase_P_CS"/>
</dbReference>